<proteinExistence type="predicted"/>
<comment type="caution">
    <text evidence="2">The sequence shown here is derived from an EMBL/GenBank/DDBJ whole genome shotgun (WGS) entry which is preliminary data.</text>
</comment>
<evidence type="ECO:0000313" key="2">
    <source>
        <dbReference type="EMBL" id="MFK7643128.1"/>
    </source>
</evidence>
<feature type="transmembrane region" description="Helical" evidence="1">
    <location>
        <begin position="90"/>
        <end position="111"/>
    </location>
</feature>
<evidence type="ECO:0000313" key="3">
    <source>
        <dbReference type="Proteomes" id="UP001621964"/>
    </source>
</evidence>
<gene>
    <name evidence="2" type="ORF">ACI43T_11630</name>
</gene>
<accession>A0ABW8Q7R5</accession>
<organism evidence="2 3">
    <name type="scientific">Neisseria oralis</name>
    <dbReference type="NCBI Taxonomy" id="1107316"/>
    <lineage>
        <taxon>Bacteria</taxon>
        <taxon>Pseudomonadati</taxon>
        <taxon>Pseudomonadota</taxon>
        <taxon>Betaproteobacteria</taxon>
        <taxon>Neisseriales</taxon>
        <taxon>Neisseriaceae</taxon>
        <taxon>Neisseria</taxon>
    </lineage>
</organism>
<evidence type="ECO:0000256" key="1">
    <source>
        <dbReference type="SAM" id="Phobius"/>
    </source>
</evidence>
<dbReference type="EMBL" id="JBJGEB010000019">
    <property type="protein sequence ID" value="MFK7643128.1"/>
    <property type="molecule type" value="Genomic_DNA"/>
</dbReference>
<dbReference type="RefSeq" id="WP_293276046.1">
    <property type="nucleotide sequence ID" value="NZ_CAUJQB010000284.1"/>
</dbReference>
<feature type="transmembrane region" description="Helical" evidence="1">
    <location>
        <begin position="58"/>
        <end position="78"/>
    </location>
</feature>
<keyword evidence="1" id="KW-1133">Transmembrane helix</keyword>
<keyword evidence="3" id="KW-1185">Reference proteome</keyword>
<dbReference type="Proteomes" id="UP001621964">
    <property type="component" value="Unassembled WGS sequence"/>
</dbReference>
<protein>
    <recommendedName>
        <fullName evidence="4">Integral membrane protein</fullName>
    </recommendedName>
</protein>
<reference evidence="2 3" key="1">
    <citation type="submission" date="2024-11" db="EMBL/GenBank/DDBJ databases">
        <authorList>
            <person name="Mikucki A.G."/>
            <person name="Kahler C.M."/>
        </authorList>
    </citation>
    <scope>NUCLEOTIDE SEQUENCE [LARGE SCALE GENOMIC DNA]</scope>
    <source>
        <strain evidence="2 3">EXNM717</strain>
    </source>
</reference>
<evidence type="ECO:0008006" key="4">
    <source>
        <dbReference type="Google" id="ProtNLM"/>
    </source>
</evidence>
<keyword evidence="1" id="KW-0812">Transmembrane</keyword>
<keyword evidence="1" id="KW-0472">Membrane</keyword>
<name>A0ABW8Q7R5_9NEIS</name>
<sequence>MYIQEKPYIPFAAAMIFAALPLALLMHELAALLFGARGLLLAEQGGHYALAGYWRDSTVWFVCGVFGFLNIPLSAGLAKIAHRKMMRRRWRYALFLAGIGACASAFAAFIIESVVGSGALGGMRGTGVFYYTLSVFVLAMCFLPKQLTRAPVQTVVFYKPKK</sequence>
<feature type="transmembrane region" description="Helical" evidence="1">
    <location>
        <begin position="123"/>
        <end position="143"/>
    </location>
</feature>